<keyword evidence="2" id="KW-0449">Lipoprotein</keyword>
<organism evidence="2 3">
    <name type="scientific">Mucilaginibacter pocheonensis</name>
    <dbReference type="NCBI Taxonomy" id="398050"/>
    <lineage>
        <taxon>Bacteria</taxon>
        <taxon>Pseudomonadati</taxon>
        <taxon>Bacteroidota</taxon>
        <taxon>Sphingobacteriia</taxon>
        <taxon>Sphingobacteriales</taxon>
        <taxon>Sphingobacteriaceae</taxon>
        <taxon>Mucilaginibacter</taxon>
    </lineage>
</organism>
<protein>
    <submittedName>
        <fullName evidence="2">Lipoprotein with Yx(FWY)xxD motif</fullName>
    </submittedName>
</protein>
<gene>
    <name evidence="2" type="ORF">J2W55_000991</name>
</gene>
<dbReference type="PANTHER" id="PTHR39335">
    <property type="entry name" value="BLL4220 PROTEIN"/>
    <property type="match status" value="1"/>
</dbReference>
<proteinExistence type="predicted"/>
<dbReference type="EMBL" id="JAVDUU010000001">
    <property type="protein sequence ID" value="MDR6941163.1"/>
    <property type="molecule type" value="Genomic_DNA"/>
</dbReference>
<reference evidence="2 3" key="1">
    <citation type="submission" date="2023-07" db="EMBL/GenBank/DDBJ databases">
        <title>Sorghum-associated microbial communities from plants grown in Nebraska, USA.</title>
        <authorList>
            <person name="Schachtman D."/>
        </authorList>
    </citation>
    <scope>NUCLEOTIDE SEQUENCE [LARGE SCALE GENOMIC DNA]</scope>
    <source>
        <strain evidence="2 3">3262</strain>
    </source>
</reference>
<keyword evidence="3" id="KW-1185">Reference proteome</keyword>
<dbReference type="Proteomes" id="UP001247620">
    <property type="component" value="Unassembled WGS sequence"/>
</dbReference>
<feature type="signal peptide" evidence="1">
    <location>
        <begin position="1"/>
        <end position="25"/>
    </location>
</feature>
<evidence type="ECO:0000313" key="3">
    <source>
        <dbReference type="Proteomes" id="UP001247620"/>
    </source>
</evidence>
<keyword evidence="1" id="KW-0732">Signal</keyword>
<evidence type="ECO:0000256" key="1">
    <source>
        <dbReference type="SAM" id="SignalP"/>
    </source>
</evidence>
<dbReference type="InterPro" id="IPR005297">
    <property type="entry name" value="Lipoprotein_repeat"/>
</dbReference>
<sequence length="283" mass="31229">MKLIKNLPLVIAGIAVMFASWSCSKNNNTNNPEQPGNSVKLVSDSKFGTVMTDSKGKTLYFFAIDANGSSGCNDGCSVAWPTFYQANLTLDNGLDPKDFATITRTDGSKQTTYKGWPLYYYKDDIKAGDINGDGVGSIWFVAKPDYTVMVANSQLIGIDNVEYDSLFKPGKAVTQYIVDDRGQTLYSFSHDKFKTNTFTTPDFSNNKVWPIDTVKTIQNIPSILDKTQFELITVSGKSQLVYKGWPLYYFGQDNGLRGSNKGIAFPKPGIWPYANKTTAVAPN</sequence>
<comment type="caution">
    <text evidence="2">The sequence shown here is derived from an EMBL/GenBank/DDBJ whole genome shotgun (WGS) entry which is preliminary data.</text>
</comment>
<accession>A0ABU1T6Y8</accession>
<name>A0ABU1T6Y8_9SPHI</name>
<evidence type="ECO:0000313" key="2">
    <source>
        <dbReference type="EMBL" id="MDR6941163.1"/>
    </source>
</evidence>
<feature type="chain" id="PRO_5045056204" evidence="1">
    <location>
        <begin position="26"/>
        <end position="283"/>
    </location>
</feature>
<dbReference type="Pfam" id="PF03640">
    <property type="entry name" value="Lipoprotein_15"/>
    <property type="match status" value="2"/>
</dbReference>
<dbReference type="RefSeq" id="WP_310092592.1">
    <property type="nucleotide sequence ID" value="NZ_JAVDUU010000001.1"/>
</dbReference>
<dbReference type="PANTHER" id="PTHR39335:SF1">
    <property type="entry name" value="BLL4220 PROTEIN"/>
    <property type="match status" value="1"/>
</dbReference>